<evidence type="ECO:0000259" key="3">
    <source>
        <dbReference type="PROSITE" id="PS50086"/>
    </source>
</evidence>
<feature type="region of interest" description="Disordered" evidence="2">
    <location>
        <begin position="560"/>
        <end position="597"/>
    </location>
</feature>
<dbReference type="PROSITE" id="PS50086">
    <property type="entry name" value="TBC_RABGAP"/>
    <property type="match status" value="1"/>
</dbReference>
<dbReference type="OrthoDB" id="27140at2759"/>
<sequence>MSTVAINAAKTESGSCSRVPRRFEDLRGVQWRIDLGILPSCPSASIDDLRRVTANSRRRYAALRRQLLVDTHAPKDGSSSPDFVIDNPLSQNPGKLSLLYVSIFLNNMVCMEVYSMWGRFFRNAELERMVDQDLTRLYPERIGYFEESSCQAILRRILLLWCLQHPEYGYRQGMHELLAPLLYVLHADAQRLSEIRKLHDDDHFPDNFDYGSPARTQARAPDELDPKTRTLVLLSDSYGAEGELGILASEKFLEHDAYAMFDSLLLGGGGPLAMSDFFVHLPPSRGPHSGSPPVIEASVALYRLLSKTDPSLHAHLVELGVEPQYFALRWLRVLFGREFSLDNLLSVWDEIFARKNTKTENAREAFVCAFGVSMILHLRSSLLATENATVCLQRLLNFPEDVEIEKLLEKAEQLHELAMRSNEPVRSVLANRGHSLSLDSPLSMVVDSYWEEKWRVLHKDKKEEQNKKVEEEVPYRKKGWSENVGFRLSRTESDPSPSKKKDRNRIPRPSVRRNLLEDLERQLGSDDGQDVVIECNQDNNEHLQESIEVSAVNNCEIASSEENSSNFSDPVGSTNGNSDNENENESEISVRSNLSVDDNDSVSCVTNLECSPLPLSDPPEGLSSQIMENGESLEKSAIGAPPKERKVVSSKFHWLWKFGRNGGEGTSERTSGFMDGKGLNGEGYEKTVGGVSSCGTSKGETVDQNLMVSLKNLGQSMLENIQVIESVFQQDNRNQTVSLENLSKNGLVGKGQVTAMAALKELRKISNLLSEM</sequence>
<feature type="compositionally biased region" description="Basic and acidic residues" evidence="2">
    <location>
        <begin position="489"/>
        <end position="499"/>
    </location>
</feature>
<dbReference type="SUPFAM" id="SSF47923">
    <property type="entry name" value="Ypt/Rab-GAP domain of gyp1p"/>
    <property type="match status" value="2"/>
</dbReference>
<dbReference type="InterPro" id="IPR000195">
    <property type="entry name" value="Rab-GAP-TBC_dom"/>
</dbReference>
<reference evidence="5" key="1">
    <citation type="journal article" date="2019" name="Curr. Biol.">
        <title>Genome Sequence of Striga asiatica Provides Insight into the Evolution of Plant Parasitism.</title>
        <authorList>
            <person name="Yoshida S."/>
            <person name="Kim S."/>
            <person name="Wafula E.K."/>
            <person name="Tanskanen J."/>
            <person name="Kim Y.M."/>
            <person name="Honaas L."/>
            <person name="Yang Z."/>
            <person name="Spallek T."/>
            <person name="Conn C.E."/>
            <person name="Ichihashi Y."/>
            <person name="Cheong K."/>
            <person name="Cui S."/>
            <person name="Der J.P."/>
            <person name="Gundlach H."/>
            <person name="Jiao Y."/>
            <person name="Hori C."/>
            <person name="Ishida J.K."/>
            <person name="Kasahara H."/>
            <person name="Kiba T."/>
            <person name="Kim M.S."/>
            <person name="Koo N."/>
            <person name="Laohavisit A."/>
            <person name="Lee Y.H."/>
            <person name="Lumba S."/>
            <person name="McCourt P."/>
            <person name="Mortimer J.C."/>
            <person name="Mutuku J.M."/>
            <person name="Nomura T."/>
            <person name="Sasaki-Sekimoto Y."/>
            <person name="Seto Y."/>
            <person name="Wang Y."/>
            <person name="Wakatake T."/>
            <person name="Sakakibara H."/>
            <person name="Demura T."/>
            <person name="Yamaguchi S."/>
            <person name="Yoneyama K."/>
            <person name="Manabe R.I."/>
            <person name="Nelson D.C."/>
            <person name="Schulman A.H."/>
            <person name="Timko M.P."/>
            <person name="dePamphilis C.W."/>
            <person name="Choi D."/>
            <person name="Shirasu K."/>
        </authorList>
    </citation>
    <scope>NUCLEOTIDE SEQUENCE [LARGE SCALE GENOMIC DNA]</scope>
    <source>
        <strain evidence="5">cv. UVA1</strain>
    </source>
</reference>
<evidence type="ECO:0000313" key="5">
    <source>
        <dbReference type="Proteomes" id="UP000325081"/>
    </source>
</evidence>
<dbReference type="Pfam" id="PF00566">
    <property type="entry name" value="RabGAP-TBC"/>
    <property type="match status" value="2"/>
</dbReference>
<dbReference type="Gene3D" id="1.10.8.270">
    <property type="entry name" value="putative rabgap domain of human tbc1 domain family member 14 like domains"/>
    <property type="match status" value="1"/>
</dbReference>
<dbReference type="InterPro" id="IPR035969">
    <property type="entry name" value="Rab-GAP_TBC_sf"/>
</dbReference>
<protein>
    <submittedName>
        <fullName evidence="4">Ypt/Rab-GAP domain of gyp1p superfamily protein</fullName>
    </submittedName>
</protein>
<keyword evidence="1" id="KW-0343">GTPase activation</keyword>
<evidence type="ECO:0000256" key="1">
    <source>
        <dbReference type="ARBA" id="ARBA00022468"/>
    </source>
</evidence>
<keyword evidence="5" id="KW-1185">Reference proteome</keyword>
<feature type="domain" description="Rab-GAP TBC" evidence="3">
    <location>
        <begin position="21"/>
        <end position="355"/>
    </location>
</feature>
<dbReference type="Proteomes" id="UP000325081">
    <property type="component" value="Unassembled WGS sequence"/>
</dbReference>
<evidence type="ECO:0000256" key="2">
    <source>
        <dbReference type="SAM" id="MobiDB-lite"/>
    </source>
</evidence>
<accession>A0A5A7QCQ9</accession>
<evidence type="ECO:0000313" key="4">
    <source>
        <dbReference type="EMBL" id="GER41781.1"/>
    </source>
</evidence>
<dbReference type="PANTHER" id="PTHR22957:SF337">
    <property type="entry name" value="TBC1 DOMAIN FAMILY MEMBER 5"/>
    <property type="match status" value="1"/>
</dbReference>
<dbReference type="GO" id="GO:0005096">
    <property type="term" value="F:GTPase activator activity"/>
    <property type="evidence" value="ECO:0007669"/>
    <property type="project" value="UniProtKB-KW"/>
</dbReference>
<dbReference type="PANTHER" id="PTHR22957">
    <property type="entry name" value="TBC1 DOMAIN FAMILY MEMBER GTPASE-ACTIVATING PROTEIN"/>
    <property type="match status" value="1"/>
</dbReference>
<organism evidence="4 5">
    <name type="scientific">Striga asiatica</name>
    <name type="common">Asiatic witchweed</name>
    <name type="synonym">Buchnera asiatica</name>
    <dbReference type="NCBI Taxonomy" id="4170"/>
    <lineage>
        <taxon>Eukaryota</taxon>
        <taxon>Viridiplantae</taxon>
        <taxon>Streptophyta</taxon>
        <taxon>Embryophyta</taxon>
        <taxon>Tracheophyta</taxon>
        <taxon>Spermatophyta</taxon>
        <taxon>Magnoliopsida</taxon>
        <taxon>eudicotyledons</taxon>
        <taxon>Gunneridae</taxon>
        <taxon>Pentapetalae</taxon>
        <taxon>asterids</taxon>
        <taxon>lamiids</taxon>
        <taxon>Lamiales</taxon>
        <taxon>Orobanchaceae</taxon>
        <taxon>Buchnereae</taxon>
        <taxon>Striga</taxon>
    </lineage>
</organism>
<feature type="region of interest" description="Disordered" evidence="2">
    <location>
        <begin position="486"/>
        <end position="514"/>
    </location>
</feature>
<comment type="caution">
    <text evidence="4">The sequence shown here is derived from an EMBL/GenBank/DDBJ whole genome shotgun (WGS) entry which is preliminary data.</text>
</comment>
<dbReference type="Gene3D" id="1.10.472.80">
    <property type="entry name" value="Ypt/Rab-GAP domain of gyp1p, domain 3"/>
    <property type="match status" value="1"/>
</dbReference>
<feature type="compositionally biased region" description="Polar residues" evidence="2">
    <location>
        <begin position="560"/>
        <end position="572"/>
    </location>
</feature>
<gene>
    <name evidence="4" type="ORF">STAS_18510</name>
</gene>
<feature type="compositionally biased region" description="Low complexity" evidence="2">
    <location>
        <begin position="587"/>
        <end position="597"/>
    </location>
</feature>
<name>A0A5A7QCQ9_STRAF</name>
<dbReference type="SMART" id="SM00164">
    <property type="entry name" value="TBC"/>
    <property type="match status" value="1"/>
</dbReference>
<dbReference type="EMBL" id="BKCP01006183">
    <property type="protein sequence ID" value="GER41781.1"/>
    <property type="molecule type" value="Genomic_DNA"/>
</dbReference>
<dbReference type="AlphaFoldDB" id="A0A5A7QCQ9"/>
<proteinExistence type="predicted"/>